<dbReference type="InterPro" id="IPR025240">
    <property type="entry name" value="DUF4189"/>
</dbReference>
<protein>
    <recommendedName>
        <fullName evidence="1">DUF4189 domain-containing protein</fullName>
    </recommendedName>
</protein>
<evidence type="ECO:0000259" key="1">
    <source>
        <dbReference type="Pfam" id="PF13827"/>
    </source>
</evidence>
<name>A0A246L4U9_9GAMM</name>
<accession>A0A246L4U9</accession>
<proteinExistence type="predicted"/>
<dbReference type="Pfam" id="PF13827">
    <property type="entry name" value="DUF4189"/>
    <property type="match status" value="1"/>
</dbReference>
<sequence length="156" mass="15522">MFGGGGAAFAEGRCPPGQYPIGGQGAGGCAPIPAGGSGAESPRPTGRWIKTWGAFAASPSGIAGAASGWRKKADAGSAAVRSCSDAGGRDCQVKFTYKNQCATAAVLNAGAGGTFYSAAATKEEAAGLSLAQCRAASKRTCEVVMSNCTEPEFEKF</sequence>
<evidence type="ECO:0000313" key="3">
    <source>
        <dbReference type="Proteomes" id="UP000197904"/>
    </source>
</evidence>
<reference evidence="2 3" key="1">
    <citation type="submission" date="2017-06" db="EMBL/GenBank/DDBJ databases">
        <authorList>
            <person name="Kim H.J."/>
            <person name="Triplett B.A."/>
        </authorList>
    </citation>
    <scope>NUCLEOTIDE SEQUENCE [LARGE SCALE GENOMIC DNA]</scope>
    <source>
        <strain evidence="2 3">S18795</strain>
    </source>
</reference>
<dbReference type="Proteomes" id="UP000197904">
    <property type="component" value="Unassembled WGS sequence"/>
</dbReference>
<gene>
    <name evidence="2" type="ORF">CEE55_04440</name>
</gene>
<comment type="caution">
    <text evidence="2">The sequence shown here is derived from an EMBL/GenBank/DDBJ whole genome shotgun (WGS) entry which is preliminary data.</text>
</comment>
<feature type="domain" description="DUF4189" evidence="1">
    <location>
        <begin position="52"/>
        <end position="148"/>
    </location>
</feature>
<dbReference type="EMBL" id="NIXP01000018">
    <property type="protein sequence ID" value="OWR34969.1"/>
    <property type="molecule type" value="Genomic_DNA"/>
</dbReference>
<organism evidence="2 3">
    <name type="scientific">Stenotrophomonas pavanii</name>
    <dbReference type="NCBI Taxonomy" id="487698"/>
    <lineage>
        <taxon>Bacteria</taxon>
        <taxon>Pseudomonadati</taxon>
        <taxon>Pseudomonadota</taxon>
        <taxon>Gammaproteobacteria</taxon>
        <taxon>Lysobacterales</taxon>
        <taxon>Lysobacteraceae</taxon>
        <taxon>Stenotrophomonas</taxon>
    </lineage>
</organism>
<evidence type="ECO:0000313" key="2">
    <source>
        <dbReference type="EMBL" id="OWR34969.1"/>
    </source>
</evidence>
<dbReference type="AlphaFoldDB" id="A0A246L4U9"/>